<dbReference type="Proteomes" id="UP000274139">
    <property type="component" value="Unassembled WGS sequence"/>
</dbReference>
<evidence type="ECO:0000256" key="7">
    <source>
        <dbReference type="ARBA" id="ARBA00022927"/>
    </source>
</evidence>
<proteinExistence type="inferred from homology"/>
<gene>
    <name evidence="12" type="ORF">EAY64_17995</name>
</gene>
<evidence type="ECO:0000256" key="5">
    <source>
        <dbReference type="ARBA" id="ARBA00022519"/>
    </source>
</evidence>
<evidence type="ECO:0000256" key="4">
    <source>
        <dbReference type="ARBA" id="ARBA00022475"/>
    </source>
</evidence>
<comment type="caution">
    <text evidence="12">The sequence shown here is derived from an EMBL/GenBank/DDBJ whole genome shotgun (WGS) entry which is preliminary data.</text>
</comment>
<feature type="domain" description="TonB C-terminal" evidence="11">
    <location>
        <begin position="153"/>
        <end position="248"/>
    </location>
</feature>
<dbReference type="InterPro" id="IPR037682">
    <property type="entry name" value="TonB_C"/>
</dbReference>
<keyword evidence="4" id="KW-1003">Cell membrane</keyword>
<evidence type="ECO:0000256" key="8">
    <source>
        <dbReference type="ARBA" id="ARBA00022989"/>
    </source>
</evidence>
<keyword evidence="5" id="KW-0997">Cell inner membrane</keyword>
<dbReference type="PANTHER" id="PTHR33446">
    <property type="entry name" value="PROTEIN TONB-RELATED"/>
    <property type="match status" value="1"/>
</dbReference>
<dbReference type="GO" id="GO:0031992">
    <property type="term" value="F:energy transducer activity"/>
    <property type="evidence" value="ECO:0007669"/>
    <property type="project" value="TreeGrafter"/>
</dbReference>
<dbReference type="GO" id="GO:0098797">
    <property type="term" value="C:plasma membrane protein complex"/>
    <property type="evidence" value="ECO:0007669"/>
    <property type="project" value="TreeGrafter"/>
</dbReference>
<dbReference type="PANTHER" id="PTHR33446:SF2">
    <property type="entry name" value="PROTEIN TONB"/>
    <property type="match status" value="1"/>
</dbReference>
<dbReference type="AlphaFoldDB" id="A0A454JE18"/>
<keyword evidence="3" id="KW-0813">Transport</keyword>
<feature type="region of interest" description="Disordered" evidence="10">
    <location>
        <begin position="68"/>
        <end position="159"/>
    </location>
</feature>
<evidence type="ECO:0000259" key="11">
    <source>
        <dbReference type="PROSITE" id="PS52015"/>
    </source>
</evidence>
<dbReference type="SUPFAM" id="SSF74653">
    <property type="entry name" value="TolA/TonB C-terminal domain"/>
    <property type="match status" value="1"/>
</dbReference>
<comment type="similarity">
    <text evidence="2">Belongs to the TonB family.</text>
</comment>
<sequence length="248" mass="25829">MIIVCIIIITMNLRLHSSDTTPATGAVLGSCGLHALALLLLTGILASQTAVQLPRLESLPAMTLAAPSTVSKPAPAPAVQQDKQHSAAKAPPARPVTSAKPKPAAPPQAPAHTAAASAKPASASSEHPDSAPTSPDTPVSAATTPAPTPVVHEPLYRGGYLNNPKPLYPPLSVEMEESGTVRLRVQVSAQGLPVAVELEQSSGFPRLDRAALTAVRGWKFIPAKRGDEAIPYTFIVPVQFSLKNLRKP</sequence>
<feature type="compositionally biased region" description="Low complexity" evidence="10">
    <location>
        <begin position="110"/>
        <end position="151"/>
    </location>
</feature>
<organism evidence="12 13">
    <name type="scientific">Aquitalea palustris</name>
    <dbReference type="NCBI Taxonomy" id="2480983"/>
    <lineage>
        <taxon>Bacteria</taxon>
        <taxon>Pseudomonadati</taxon>
        <taxon>Pseudomonadota</taxon>
        <taxon>Betaproteobacteria</taxon>
        <taxon>Neisseriales</taxon>
        <taxon>Chromobacteriaceae</taxon>
        <taxon>Aquitalea</taxon>
    </lineage>
</organism>
<protein>
    <submittedName>
        <fullName evidence="12">Energy transducer TonB</fullName>
    </submittedName>
</protein>
<dbReference type="EMBL" id="RFAR01000095">
    <property type="protein sequence ID" value="RMC92463.1"/>
    <property type="molecule type" value="Genomic_DNA"/>
</dbReference>
<dbReference type="GO" id="GO:0055085">
    <property type="term" value="P:transmembrane transport"/>
    <property type="evidence" value="ECO:0007669"/>
    <property type="project" value="InterPro"/>
</dbReference>
<keyword evidence="13" id="KW-1185">Reference proteome</keyword>
<evidence type="ECO:0000313" key="13">
    <source>
        <dbReference type="Proteomes" id="UP000274139"/>
    </source>
</evidence>
<dbReference type="InterPro" id="IPR051045">
    <property type="entry name" value="TonB-dependent_transducer"/>
</dbReference>
<dbReference type="InterPro" id="IPR006260">
    <property type="entry name" value="TonB/TolA_C"/>
</dbReference>
<dbReference type="Pfam" id="PF03544">
    <property type="entry name" value="TonB_C"/>
    <property type="match status" value="1"/>
</dbReference>
<evidence type="ECO:0000256" key="1">
    <source>
        <dbReference type="ARBA" id="ARBA00004383"/>
    </source>
</evidence>
<accession>A0A454JE18</accession>
<evidence type="ECO:0000256" key="3">
    <source>
        <dbReference type="ARBA" id="ARBA00022448"/>
    </source>
</evidence>
<comment type="subcellular location">
    <subcellularLocation>
        <location evidence="1">Cell inner membrane</location>
        <topology evidence="1">Single-pass membrane protein</topology>
        <orientation evidence="1">Periplasmic side</orientation>
    </subcellularLocation>
</comment>
<evidence type="ECO:0000256" key="9">
    <source>
        <dbReference type="ARBA" id="ARBA00023136"/>
    </source>
</evidence>
<name>A0A454JE18_9NEIS</name>
<dbReference type="NCBIfam" id="TIGR01352">
    <property type="entry name" value="tonB_Cterm"/>
    <property type="match status" value="1"/>
</dbReference>
<evidence type="ECO:0000256" key="6">
    <source>
        <dbReference type="ARBA" id="ARBA00022692"/>
    </source>
</evidence>
<keyword evidence="8" id="KW-1133">Transmembrane helix</keyword>
<evidence type="ECO:0000313" key="12">
    <source>
        <dbReference type="EMBL" id="RMC92463.1"/>
    </source>
</evidence>
<dbReference type="PROSITE" id="PS52015">
    <property type="entry name" value="TONB_CTD"/>
    <property type="match status" value="1"/>
</dbReference>
<evidence type="ECO:0000256" key="10">
    <source>
        <dbReference type="SAM" id="MobiDB-lite"/>
    </source>
</evidence>
<reference evidence="12 13" key="1">
    <citation type="submission" date="2018-10" db="EMBL/GenBank/DDBJ databases">
        <title>Draft genome sequence of Aquitalea MWU14-2217 isolated from a wild cranberry bog in Provincetown, Massachusetts.</title>
        <authorList>
            <person name="Ebadzadsahrai G."/>
            <person name="Soby S."/>
        </authorList>
    </citation>
    <scope>NUCLEOTIDE SEQUENCE [LARGE SCALE GENOMIC DNA]</scope>
    <source>
        <strain evidence="12 13">MWU14-2217</strain>
    </source>
</reference>
<evidence type="ECO:0000256" key="2">
    <source>
        <dbReference type="ARBA" id="ARBA00006555"/>
    </source>
</evidence>
<keyword evidence="7" id="KW-0653">Protein transport</keyword>
<keyword evidence="6" id="KW-0812">Transmembrane</keyword>
<dbReference type="Gene3D" id="3.30.1150.10">
    <property type="match status" value="1"/>
</dbReference>
<keyword evidence="9" id="KW-0472">Membrane</keyword>
<dbReference type="GO" id="GO:0015031">
    <property type="term" value="P:protein transport"/>
    <property type="evidence" value="ECO:0007669"/>
    <property type="project" value="UniProtKB-KW"/>
</dbReference>